<keyword evidence="3" id="KW-1185">Reference proteome</keyword>
<dbReference type="RefSeq" id="WP_189629515.1">
    <property type="nucleotide sequence ID" value="NZ_BNAG01000002.1"/>
</dbReference>
<dbReference type="EMBL" id="BNAG01000002">
    <property type="protein sequence ID" value="GHE60316.1"/>
    <property type="molecule type" value="Genomic_DNA"/>
</dbReference>
<reference evidence="3" key="1">
    <citation type="journal article" date="2019" name="Int. J. Syst. Evol. Microbiol.">
        <title>The Global Catalogue of Microorganisms (GCM) 10K type strain sequencing project: providing services to taxonomists for standard genome sequencing and annotation.</title>
        <authorList>
            <consortium name="The Broad Institute Genomics Platform"/>
            <consortium name="The Broad Institute Genome Sequencing Center for Infectious Disease"/>
            <person name="Wu L."/>
            <person name="Ma J."/>
        </authorList>
    </citation>
    <scope>NUCLEOTIDE SEQUENCE [LARGE SCALE GENOMIC DNA]</scope>
    <source>
        <strain evidence="3">CGMCC 1.15111</strain>
    </source>
</reference>
<feature type="coiled-coil region" evidence="1">
    <location>
        <begin position="33"/>
        <end position="67"/>
    </location>
</feature>
<proteinExistence type="predicted"/>
<dbReference type="Proteomes" id="UP000658258">
    <property type="component" value="Unassembled WGS sequence"/>
</dbReference>
<evidence type="ECO:0000313" key="3">
    <source>
        <dbReference type="Proteomes" id="UP000658258"/>
    </source>
</evidence>
<evidence type="ECO:0000256" key="1">
    <source>
        <dbReference type="SAM" id="Coils"/>
    </source>
</evidence>
<sequence length="112" mass="12630">MTRTIDIVSTILAKTITILFLLFFTGCLAMDTYIKASDNAVELACEITDAEEETENEKEENKEGLHKDEFPGFQTRYIFFATTKVNYYTQSQPLGSSAVNKVLLPPPERTLV</sequence>
<organism evidence="2 3">
    <name type="scientific">Roseivirga thermotolerans</name>
    <dbReference type="NCBI Taxonomy" id="1758176"/>
    <lineage>
        <taxon>Bacteria</taxon>
        <taxon>Pseudomonadati</taxon>
        <taxon>Bacteroidota</taxon>
        <taxon>Cytophagia</taxon>
        <taxon>Cytophagales</taxon>
        <taxon>Roseivirgaceae</taxon>
        <taxon>Roseivirga</taxon>
    </lineage>
</organism>
<dbReference type="PROSITE" id="PS51257">
    <property type="entry name" value="PROKAR_LIPOPROTEIN"/>
    <property type="match status" value="1"/>
</dbReference>
<gene>
    <name evidence="2" type="ORF">GCM10011340_13940</name>
</gene>
<evidence type="ECO:0000313" key="2">
    <source>
        <dbReference type="EMBL" id="GHE60316.1"/>
    </source>
</evidence>
<keyword evidence="1" id="KW-0175">Coiled coil</keyword>
<comment type="caution">
    <text evidence="2">The sequence shown here is derived from an EMBL/GenBank/DDBJ whole genome shotgun (WGS) entry which is preliminary data.</text>
</comment>
<accession>A0ABQ3I6T4</accession>
<name>A0ABQ3I6T4_9BACT</name>
<protein>
    <submittedName>
        <fullName evidence="2">Uncharacterized protein</fullName>
    </submittedName>
</protein>